<dbReference type="AlphaFoldDB" id="A0AA96LVQ9"/>
<comment type="cofactor">
    <cofactor evidence="1">
        <name>Mn(2+)</name>
        <dbReference type="ChEBI" id="CHEBI:29035"/>
    </cofactor>
</comment>
<dbReference type="GO" id="GO:0047828">
    <property type="term" value="F:D-lyxose ketol-isomerase activity"/>
    <property type="evidence" value="ECO:0007669"/>
    <property type="project" value="UniProtKB-EC"/>
</dbReference>
<evidence type="ECO:0000256" key="1">
    <source>
        <dbReference type="ARBA" id="ARBA00001936"/>
    </source>
</evidence>
<dbReference type="SUPFAM" id="SSF51182">
    <property type="entry name" value="RmlC-like cupins"/>
    <property type="match status" value="1"/>
</dbReference>
<dbReference type="CDD" id="cd20308">
    <property type="entry name" value="cupin_YdaE"/>
    <property type="match status" value="1"/>
</dbReference>
<keyword evidence="4 9" id="KW-0413">Isomerase</keyword>
<evidence type="ECO:0000256" key="3">
    <source>
        <dbReference type="ARBA" id="ARBA00023211"/>
    </source>
</evidence>
<dbReference type="InterPro" id="IPR010864">
    <property type="entry name" value="D-lyxose_isomer"/>
</dbReference>
<sequence length="182" mass="21037">MMTRLQVQQFQEFCFNQLKEVGIVLTSDEKDKIEVADFGLNQFETTGLGLFVYVNTPRVCAKELVMLPNQTCPEHRHPKIDEFNPGKEETFRCRSGKVYLYVPGKRTNFPCALPPEDRKQYYSVWHQIELNPGDQYTIMPNTLHWFQAGPEGAVVTEFSTTSLDQFDIFTDPDIARFTTIID</sequence>
<name>A0AA96LVQ9_9BACL</name>
<evidence type="ECO:0000256" key="4">
    <source>
        <dbReference type="ARBA" id="ARBA00023235"/>
    </source>
</evidence>
<evidence type="ECO:0000256" key="8">
    <source>
        <dbReference type="ARBA" id="ARBA00044972"/>
    </source>
</evidence>
<dbReference type="GO" id="GO:0046872">
    <property type="term" value="F:metal ion binding"/>
    <property type="evidence" value="ECO:0007669"/>
    <property type="project" value="UniProtKB-KW"/>
</dbReference>
<protein>
    <recommendedName>
        <fullName evidence="8">D-lyxose ketol-isomerase</fullName>
        <ecNumber evidence="8">5.3.1.15</ecNumber>
    </recommendedName>
</protein>
<dbReference type="KEGG" id="proo:MJB10_03645"/>
<keyword evidence="10" id="KW-1185">Reference proteome</keyword>
<evidence type="ECO:0000256" key="2">
    <source>
        <dbReference type="ARBA" id="ARBA00022723"/>
    </source>
</evidence>
<accession>A0AA96LVQ9</accession>
<evidence type="ECO:0000256" key="5">
    <source>
        <dbReference type="ARBA" id="ARBA00023277"/>
    </source>
</evidence>
<dbReference type="EMBL" id="CP130319">
    <property type="protein sequence ID" value="WNR46974.1"/>
    <property type="molecule type" value="Genomic_DNA"/>
</dbReference>
<evidence type="ECO:0000313" key="10">
    <source>
        <dbReference type="Proteomes" id="UP001304650"/>
    </source>
</evidence>
<keyword evidence="2" id="KW-0479">Metal-binding</keyword>
<comment type="catalytic activity">
    <reaction evidence="6">
        <text>D-lyxose = D-xylulose</text>
        <dbReference type="Rhea" id="RHEA:14201"/>
        <dbReference type="ChEBI" id="CHEBI:16789"/>
        <dbReference type="ChEBI" id="CHEBI:17140"/>
        <dbReference type="EC" id="5.3.1.15"/>
    </reaction>
</comment>
<reference evidence="9" key="1">
    <citation type="submission" date="2022-02" db="EMBL/GenBank/DDBJ databases">
        <title>Paenibacillus sp. MBLB1832 Whole Genome Shotgun Sequencing.</title>
        <authorList>
            <person name="Hwang C.Y."/>
            <person name="Cho E.-S."/>
            <person name="Seo M.-J."/>
        </authorList>
    </citation>
    <scope>NUCLEOTIDE SEQUENCE</scope>
    <source>
        <strain evidence="9">MBLB1832</strain>
    </source>
</reference>
<organism evidence="9 10">
    <name type="scientific">Paenibacillus roseopurpureus</name>
    <dbReference type="NCBI Taxonomy" id="2918901"/>
    <lineage>
        <taxon>Bacteria</taxon>
        <taxon>Bacillati</taxon>
        <taxon>Bacillota</taxon>
        <taxon>Bacilli</taxon>
        <taxon>Bacillales</taxon>
        <taxon>Paenibacillaceae</taxon>
        <taxon>Paenibacillus</taxon>
    </lineage>
</organism>
<dbReference type="InterPro" id="IPR011051">
    <property type="entry name" value="RmlC_Cupin_sf"/>
</dbReference>
<evidence type="ECO:0000313" key="9">
    <source>
        <dbReference type="EMBL" id="WNR46974.1"/>
    </source>
</evidence>
<dbReference type="Gene3D" id="2.60.120.10">
    <property type="entry name" value="Jelly Rolls"/>
    <property type="match status" value="1"/>
</dbReference>
<comment type="similarity">
    <text evidence="7">Belongs to the D-lyxose ketol-isomerase family.</text>
</comment>
<gene>
    <name evidence="9" type="ORF">MJB10_03645</name>
</gene>
<dbReference type="Pfam" id="PF07385">
    <property type="entry name" value="Lyx_isomer"/>
    <property type="match status" value="1"/>
</dbReference>
<keyword evidence="5" id="KW-0119">Carbohydrate metabolism</keyword>
<evidence type="ECO:0000256" key="6">
    <source>
        <dbReference type="ARBA" id="ARBA00044907"/>
    </source>
</evidence>
<dbReference type="EC" id="5.3.1.15" evidence="8"/>
<evidence type="ECO:0000256" key="7">
    <source>
        <dbReference type="ARBA" id="ARBA00044951"/>
    </source>
</evidence>
<dbReference type="Proteomes" id="UP001304650">
    <property type="component" value="Chromosome"/>
</dbReference>
<dbReference type="InterPro" id="IPR014710">
    <property type="entry name" value="RmlC-like_jellyroll"/>
</dbReference>
<proteinExistence type="inferred from homology"/>
<keyword evidence="3" id="KW-0464">Manganese</keyword>
<dbReference type="RefSeq" id="WP_314805464.1">
    <property type="nucleotide sequence ID" value="NZ_CP130319.1"/>
</dbReference>